<dbReference type="SUPFAM" id="SSF53335">
    <property type="entry name" value="S-adenosyl-L-methionine-dependent methyltransferases"/>
    <property type="match status" value="1"/>
</dbReference>
<comment type="caution">
    <text evidence="3">The sequence shown here is derived from an EMBL/GenBank/DDBJ whole genome shotgun (WGS) entry which is preliminary data.</text>
</comment>
<dbReference type="PANTHER" id="PTHR37464:SF1">
    <property type="entry name" value="BLL2463 PROTEIN"/>
    <property type="match status" value="1"/>
</dbReference>
<dbReference type="Pfam" id="PF13519">
    <property type="entry name" value="VWA_2"/>
    <property type="match status" value="1"/>
</dbReference>
<evidence type="ECO:0000256" key="1">
    <source>
        <dbReference type="SAM" id="Phobius"/>
    </source>
</evidence>
<accession>A0ABP0JJD5</accession>
<dbReference type="InterPro" id="IPR029063">
    <property type="entry name" value="SAM-dependent_MTases_sf"/>
</dbReference>
<keyword evidence="4" id="KW-1185">Reference proteome</keyword>
<keyword evidence="3" id="KW-0808">Transferase</keyword>
<gene>
    <name evidence="3" type="ORF">SCF082_LOCUS12359</name>
</gene>
<dbReference type="InterPro" id="IPR002877">
    <property type="entry name" value="RNA_MeTrfase_FtsJ_dom"/>
</dbReference>
<keyword evidence="1" id="KW-1133">Transmembrane helix</keyword>
<dbReference type="Gene3D" id="3.40.50.410">
    <property type="entry name" value="von Willebrand factor, type A domain"/>
    <property type="match status" value="1"/>
</dbReference>
<dbReference type="Proteomes" id="UP001642464">
    <property type="component" value="Unassembled WGS sequence"/>
</dbReference>
<keyword evidence="1" id="KW-0812">Transmembrane</keyword>
<dbReference type="PANTHER" id="PTHR37464">
    <property type="entry name" value="BLL2463 PROTEIN"/>
    <property type="match status" value="1"/>
</dbReference>
<evidence type="ECO:0000313" key="4">
    <source>
        <dbReference type="Proteomes" id="UP001642464"/>
    </source>
</evidence>
<keyword evidence="3" id="KW-0489">Methyltransferase</keyword>
<dbReference type="Gene3D" id="3.40.50.150">
    <property type="entry name" value="Vaccinia Virus protein VP39"/>
    <property type="match status" value="1"/>
</dbReference>
<dbReference type="SUPFAM" id="SSF53300">
    <property type="entry name" value="vWA-like"/>
    <property type="match status" value="1"/>
</dbReference>
<dbReference type="GO" id="GO:0008168">
    <property type="term" value="F:methyltransferase activity"/>
    <property type="evidence" value="ECO:0007669"/>
    <property type="project" value="UniProtKB-KW"/>
</dbReference>
<evidence type="ECO:0000259" key="2">
    <source>
        <dbReference type="PROSITE" id="PS50234"/>
    </source>
</evidence>
<dbReference type="InterPro" id="IPR036465">
    <property type="entry name" value="vWFA_dom_sf"/>
</dbReference>
<feature type="transmembrane region" description="Helical" evidence="1">
    <location>
        <begin position="764"/>
        <end position="782"/>
    </location>
</feature>
<organism evidence="3 4">
    <name type="scientific">Durusdinium trenchii</name>
    <dbReference type="NCBI Taxonomy" id="1381693"/>
    <lineage>
        <taxon>Eukaryota</taxon>
        <taxon>Sar</taxon>
        <taxon>Alveolata</taxon>
        <taxon>Dinophyceae</taxon>
        <taxon>Suessiales</taxon>
        <taxon>Symbiodiniaceae</taxon>
        <taxon>Durusdinium</taxon>
    </lineage>
</organism>
<proteinExistence type="predicted"/>
<protein>
    <submittedName>
        <fullName evidence="3">Ribosomal RNA large subunit methyltransferase E (23S rRNA Um2552 methyltransferase) (rRNA (uridine-2'-O-)-methyltransferase)</fullName>
    </submittedName>
</protein>
<name>A0ABP0JJD5_9DINO</name>
<dbReference type="InterPro" id="IPR002035">
    <property type="entry name" value="VWF_A"/>
</dbReference>
<sequence>MPPCVVTMRGDFTKQDAATLLEPVVRWRGDEQDRLGLYDVVISDMAPNTSGAGDHYKSVRLCEAILERLPDVLRPGGGLVYKVFEGETYPDLVKRTGAMFAQCRGLKPRATREVSTEMFVIATGYEPALGRLERPEGVAPPPPEPGKGWGRPVRVGSVLFWERAVRDAQGNAPWRMVRPQTQLLLQLLALALLLLAFARPVIPSTLGGRVMLVLDRSASMNAIDGAGGVSRFEEARTTLRTMARELAAGSDAQVMVVALGAEAVPLTPWTGDRAVLLGAIDAVEPTDEEASGEALAELVRLASAREDVGGETAGESTPDEPRVLTLVLASDGAVPPPTDPLPANVRVRLEPIGGAGEAGNAGIVALAAQRQYEDPATVRVFARVLATGEMRRELPVRLALDGEVVAEAVAEIGAEGEGPTEASVSLSAVAPGAGVLSVLLPGQDVLAADDVASLWLRTAGRPRVMQVIPETELVDPDRPGPVLLIAAVLQAMELGDIRIVRLSRYEQLVAAGDVPFDAIVFDRVSPRTPPPAPSLHFGPSPPLERRDAPRLPVVEAGEAEGTRVVSWRRTHPVMRDLALDQLAVAEPLIETSLPDGVRHTVLASGSRGPLIVAFEAERHRRIWVGFEPAMSNWPKLVSFPLFVAEAIDFLSMRGSRDAADGVRAGDVATMRLSQPRTQVRLSGVGAELELRLSTPSAAPSVGPFERAGVYLLDQPTPDDQRGVTVNVMSEVESRVASAGELPVGFGGLDADVAGQRTSGGQRELWPWFLVAAVLVLSIEWLFSARGLAR</sequence>
<feature type="domain" description="VWFA" evidence="2">
    <location>
        <begin position="209"/>
        <end position="412"/>
    </location>
</feature>
<reference evidence="3 4" key="1">
    <citation type="submission" date="2024-02" db="EMBL/GenBank/DDBJ databases">
        <authorList>
            <person name="Chen Y."/>
            <person name="Shah S."/>
            <person name="Dougan E. K."/>
            <person name="Thang M."/>
            <person name="Chan C."/>
        </authorList>
    </citation>
    <scope>NUCLEOTIDE SEQUENCE [LARGE SCALE GENOMIC DNA]</scope>
</reference>
<keyword evidence="1" id="KW-0472">Membrane</keyword>
<dbReference type="EMBL" id="CAXAMM010007503">
    <property type="protein sequence ID" value="CAK9014506.1"/>
    <property type="molecule type" value="Genomic_DNA"/>
</dbReference>
<dbReference type="GO" id="GO:0032259">
    <property type="term" value="P:methylation"/>
    <property type="evidence" value="ECO:0007669"/>
    <property type="project" value="UniProtKB-KW"/>
</dbReference>
<evidence type="ECO:0000313" key="3">
    <source>
        <dbReference type="EMBL" id="CAK9014506.1"/>
    </source>
</evidence>
<feature type="transmembrane region" description="Helical" evidence="1">
    <location>
        <begin position="183"/>
        <end position="202"/>
    </location>
</feature>
<dbReference type="PROSITE" id="PS50234">
    <property type="entry name" value="VWFA"/>
    <property type="match status" value="1"/>
</dbReference>
<dbReference type="Pfam" id="PF01728">
    <property type="entry name" value="FtsJ"/>
    <property type="match status" value="1"/>
</dbReference>